<keyword evidence="3" id="KW-1185">Reference proteome</keyword>
<reference evidence="2 3" key="1">
    <citation type="submission" date="2018-10" db="EMBL/GenBank/DDBJ databases">
        <title>Marmoricola sp. 4Q3S-7 whole genome shotgun sequence.</title>
        <authorList>
            <person name="Li F."/>
        </authorList>
    </citation>
    <scope>NUCLEOTIDE SEQUENCE [LARGE SCALE GENOMIC DNA]</scope>
    <source>
        <strain evidence="2 3">4Q3S-7</strain>
    </source>
</reference>
<proteinExistence type="predicted"/>
<comment type="caution">
    <text evidence="2">The sequence shown here is derived from an EMBL/GenBank/DDBJ whole genome shotgun (WGS) entry which is preliminary data.</text>
</comment>
<evidence type="ECO:0000313" key="3">
    <source>
        <dbReference type="Proteomes" id="UP000281708"/>
    </source>
</evidence>
<dbReference type="AlphaFoldDB" id="A0A3L8P5A9"/>
<organism evidence="2 3">
    <name type="scientific">Nocardioides mangrovicus</name>
    <dbReference type="NCBI Taxonomy" id="2478913"/>
    <lineage>
        <taxon>Bacteria</taxon>
        <taxon>Bacillati</taxon>
        <taxon>Actinomycetota</taxon>
        <taxon>Actinomycetes</taxon>
        <taxon>Propionibacteriales</taxon>
        <taxon>Nocardioidaceae</taxon>
        <taxon>Nocardioides</taxon>
    </lineage>
</organism>
<keyword evidence="1" id="KW-0812">Transmembrane</keyword>
<keyword evidence="1" id="KW-0472">Membrane</keyword>
<evidence type="ECO:0000256" key="1">
    <source>
        <dbReference type="SAM" id="Phobius"/>
    </source>
</evidence>
<dbReference type="EMBL" id="RDBE01000005">
    <property type="protein sequence ID" value="RLV50232.1"/>
    <property type="molecule type" value="Genomic_DNA"/>
</dbReference>
<feature type="transmembrane region" description="Helical" evidence="1">
    <location>
        <begin position="91"/>
        <end position="113"/>
    </location>
</feature>
<keyword evidence="1" id="KW-1133">Transmembrane helix</keyword>
<gene>
    <name evidence="2" type="ORF">D9V37_05815</name>
</gene>
<dbReference type="Proteomes" id="UP000281708">
    <property type="component" value="Unassembled WGS sequence"/>
</dbReference>
<accession>A0A3L8P5A9</accession>
<dbReference type="RefSeq" id="WP_121805209.1">
    <property type="nucleotide sequence ID" value="NZ_RDBE01000005.1"/>
</dbReference>
<evidence type="ECO:0000313" key="2">
    <source>
        <dbReference type="EMBL" id="RLV50232.1"/>
    </source>
</evidence>
<sequence length="123" mass="12669">MTITPTYGRHAGPAMREDEIDVEIERLVETGIPSGLPAGLGEVQGITVRGAHRAEGAPDRADEDATATFAPLGRPAALAPASAAHLPWRPILTGALALLVVLALAFVAVHGMASTWGVTSQIS</sequence>
<protein>
    <submittedName>
        <fullName evidence="2">Uncharacterized protein</fullName>
    </submittedName>
</protein>
<name>A0A3L8P5A9_9ACTN</name>